<feature type="compositionally biased region" description="Polar residues" evidence="1">
    <location>
        <begin position="31"/>
        <end position="40"/>
    </location>
</feature>
<feature type="region of interest" description="Disordered" evidence="1">
    <location>
        <begin position="519"/>
        <end position="615"/>
    </location>
</feature>
<evidence type="ECO:0000313" key="2">
    <source>
        <dbReference type="EMBL" id="MST72277.1"/>
    </source>
</evidence>
<dbReference type="InterPro" id="IPR024499">
    <property type="entry name" value="Mbeg1-like"/>
</dbReference>
<dbReference type="Gene3D" id="3.40.50.1820">
    <property type="entry name" value="alpha/beta hydrolase"/>
    <property type="match status" value="1"/>
</dbReference>
<gene>
    <name evidence="2" type="ORF">FYJ68_04030</name>
</gene>
<evidence type="ECO:0000256" key="1">
    <source>
        <dbReference type="SAM" id="MobiDB-lite"/>
    </source>
</evidence>
<organism evidence="2 3">
    <name type="scientific">Olsenella porci</name>
    <dbReference type="NCBI Taxonomy" id="2652279"/>
    <lineage>
        <taxon>Bacteria</taxon>
        <taxon>Bacillati</taxon>
        <taxon>Actinomycetota</taxon>
        <taxon>Coriobacteriia</taxon>
        <taxon>Coriobacteriales</taxon>
        <taxon>Atopobiaceae</taxon>
        <taxon>Olsenella</taxon>
    </lineage>
</organism>
<proteinExistence type="predicted"/>
<protein>
    <submittedName>
        <fullName evidence="2">DUF2974 domain-containing protein</fullName>
    </submittedName>
</protein>
<feature type="compositionally biased region" description="Basic and acidic residues" evidence="1">
    <location>
        <begin position="523"/>
        <end position="533"/>
    </location>
</feature>
<dbReference type="Pfam" id="PF11187">
    <property type="entry name" value="Mbeg1-like"/>
    <property type="match status" value="1"/>
</dbReference>
<dbReference type="EMBL" id="VUNC01000002">
    <property type="protein sequence ID" value="MST72277.1"/>
    <property type="molecule type" value="Genomic_DNA"/>
</dbReference>
<dbReference type="SUPFAM" id="SSF53474">
    <property type="entry name" value="alpha/beta-Hydrolases"/>
    <property type="match status" value="1"/>
</dbReference>
<name>A0A6N7XA63_9ACTN</name>
<dbReference type="Proteomes" id="UP000469325">
    <property type="component" value="Unassembled WGS sequence"/>
</dbReference>
<dbReference type="InterPro" id="IPR029058">
    <property type="entry name" value="AB_hydrolase_fold"/>
</dbReference>
<dbReference type="AlphaFoldDB" id="A0A6N7XA63"/>
<evidence type="ECO:0000313" key="3">
    <source>
        <dbReference type="Proteomes" id="UP000469325"/>
    </source>
</evidence>
<sequence length="615" mass="66159">MATRRGCPTMPRHGRPRRLTPMRRTPGMAGTQETGPATTGWVSMPGSRVARAWMPMAGRPTAWDLMTVTEATWERTTVAASSRGGPGGYKQSHAWDEGRGALMANMTDYLRWRGDLAMDEFPLNDADALVLSCLSYIDLAGFVPVERTEGAPFASLREAVAGGPTVTVRDAVDGLLSHVGGDISGRLRTLASLDADWLRALGDSRRFGGLLLHDYQDVLDESRALQFAALQVDLPDGDSFVSFRGTDLTIVGWREDFMLSFTQTESQTLAREYMERAVRRASRRGRRVLVGGHSKGGNLAAFGAASCPEPLRDRIGTVWSFDGPGMAHEVMPRSACELLGERYRRFVPAYSVIGMLFDHPEEPRTYVRSTADRINQHDPMSWELTPRGLVDAGELQGDARIIDDAIERWYSDVPLAERAAFVNELFDVLGAGGATSFDGMYDPASVQKVLSAAANASDASKDIVAKLVSSTVSTTVDAYRSAASEAIDSARSAAASALASAGESVAEQTADLLKTVAGRVSRHAGERGSRGEADQADEADSSERALQGGRDGALATRAHGVLARRAGSGRIVRVEQPESEGGDDAPRNATGGREGEDSIVLERVLPDGSVRRPFE</sequence>
<comment type="caution">
    <text evidence="2">The sequence shown here is derived from an EMBL/GenBank/DDBJ whole genome shotgun (WGS) entry which is preliminary data.</text>
</comment>
<keyword evidence="3" id="KW-1185">Reference proteome</keyword>
<feature type="compositionally biased region" description="Basic residues" evidence="1">
    <location>
        <begin position="12"/>
        <end position="21"/>
    </location>
</feature>
<reference evidence="2 3" key="1">
    <citation type="submission" date="2019-08" db="EMBL/GenBank/DDBJ databases">
        <title>In-depth cultivation of the pig gut microbiome towards novel bacterial diversity and tailored functional studies.</title>
        <authorList>
            <person name="Wylensek D."/>
            <person name="Hitch T.C.A."/>
            <person name="Clavel T."/>
        </authorList>
    </citation>
    <scope>NUCLEOTIDE SEQUENCE [LARGE SCALE GENOMIC DNA]</scope>
    <source>
        <strain evidence="2 3">CA-Schmier-601-WT-1</strain>
    </source>
</reference>
<accession>A0A6N7XA63</accession>
<feature type="region of interest" description="Disordered" evidence="1">
    <location>
        <begin position="1"/>
        <end position="40"/>
    </location>
</feature>